<evidence type="ECO:0000256" key="5">
    <source>
        <dbReference type="ARBA" id="ARBA00022676"/>
    </source>
</evidence>
<keyword evidence="10 12" id="KW-0472">Membrane</keyword>
<evidence type="ECO:0000256" key="3">
    <source>
        <dbReference type="ARBA" id="ARBA00012611"/>
    </source>
</evidence>
<dbReference type="PANTHER" id="PTHR13036">
    <property type="entry name" value="BETA1,4 MANNOSYLTRANSFERASE"/>
    <property type="match status" value="1"/>
</dbReference>
<evidence type="ECO:0000256" key="8">
    <source>
        <dbReference type="ARBA" id="ARBA00022824"/>
    </source>
</evidence>
<keyword evidence="5" id="KW-0328">Glycosyltransferase</keyword>
<accession>A0A2T7A2W2</accession>
<dbReference type="PANTHER" id="PTHR13036:SF0">
    <property type="entry name" value="CHITOBIOSYLDIPHOSPHODOLICHOL BETA-MANNOSYLTRANSFERASE"/>
    <property type="match status" value="1"/>
</dbReference>
<keyword evidence="14" id="KW-1185">Reference proteome</keyword>
<gene>
    <name evidence="13" type="ORF">B9Z19DRAFT_969540</name>
</gene>
<dbReference type="GO" id="GO:0005789">
    <property type="term" value="C:endoplasmic reticulum membrane"/>
    <property type="evidence" value="ECO:0007669"/>
    <property type="project" value="UniProtKB-SubCell"/>
</dbReference>
<evidence type="ECO:0000256" key="9">
    <source>
        <dbReference type="ARBA" id="ARBA00022989"/>
    </source>
</evidence>
<evidence type="ECO:0000256" key="4">
    <source>
        <dbReference type="ARBA" id="ARBA00015841"/>
    </source>
</evidence>
<keyword evidence="7 12" id="KW-0812">Transmembrane</keyword>
<keyword evidence="6" id="KW-0808">Transferase</keyword>
<dbReference type="EMBL" id="NESQ01000034">
    <property type="protein sequence ID" value="PUU82054.1"/>
    <property type="molecule type" value="Genomic_DNA"/>
</dbReference>
<organism evidence="13 14">
    <name type="scientific">Tuber borchii</name>
    <name type="common">White truffle</name>
    <dbReference type="NCBI Taxonomy" id="42251"/>
    <lineage>
        <taxon>Eukaryota</taxon>
        <taxon>Fungi</taxon>
        <taxon>Dikarya</taxon>
        <taxon>Ascomycota</taxon>
        <taxon>Pezizomycotina</taxon>
        <taxon>Pezizomycetes</taxon>
        <taxon>Pezizales</taxon>
        <taxon>Tuberaceae</taxon>
        <taxon>Tuber</taxon>
    </lineage>
</organism>
<sequence length="453" mass="50262">MMDFLEFWGTPILFVSLSFSLFLLCLPSRHVPPKKDEKPRVVVVVLGDIGRSPRMQYHALSIARKGGLVDLVGYDESSPRPELVDNSKIKMCPLPPPPGFLRTDTPIRFILFAPLKALFQLTSMLYLLCYIIPPSAGYILLQNPPAIPTLAVTKLVGALRGMKIVIDWHNFGWSVLQLKLKEHPIVYFCKIYEMFIGRGAYTNFTVTDLMGLTLKNDWGVKTPIKTLYDRPPTHFTPLSPEERSKFLESHPATAQHASSIASGATRLLISSTSWTPDEDFSHLLGALLIYDRWASGANFLKRGSAPSILAIITGKGQLRDGYMARVEALEFQHVTIESVWLESKDYPKMVGCADLGVSLHTSTSGVDLPMKVVDLFGAGVPVAAFEYLAISELVKDGVNGIVFKTGEELGDALVNLFNPASQRLKKLREGALEETENRWDENWDKVAAPVFGL</sequence>
<comment type="pathway">
    <text evidence="2">Protein modification; protein glycosylation.</text>
</comment>
<proteinExistence type="predicted"/>
<name>A0A2T7A2W2_TUBBO</name>
<evidence type="ECO:0000256" key="12">
    <source>
        <dbReference type="SAM" id="Phobius"/>
    </source>
</evidence>
<evidence type="ECO:0000313" key="14">
    <source>
        <dbReference type="Proteomes" id="UP000244722"/>
    </source>
</evidence>
<dbReference type="InterPro" id="IPR026051">
    <property type="entry name" value="ALG1-like"/>
</dbReference>
<reference evidence="13 14" key="1">
    <citation type="submission" date="2017-04" db="EMBL/GenBank/DDBJ databases">
        <title>Draft genome sequence of Tuber borchii Vittad., a whitish edible truffle.</title>
        <authorList>
            <consortium name="DOE Joint Genome Institute"/>
            <person name="Murat C."/>
            <person name="Kuo A."/>
            <person name="Barry K.W."/>
            <person name="Clum A."/>
            <person name="Dockter R.B."/>
            <person name="Fauchery L."/>
            <person name="Iotti M."/>
            <person name="Kohler A."/>
            <person name="Labutti K."/>
            <person name="Lindquist E.A."/>
            <person name="Lipzen A."/>
            <person name="Ohm R.A."/>
            <person name="Wang M."/>
            <person name="Grigoriev I.V."/>
            <person name="Zambonelli A."/>
            <person name="Martin F.M."/>
        </authorList>
    </citation>
    <scope>NUCLEOTIDE SEQUENCE [LARGE SCALE GENOMIC DNA]</scope>
    <source>
        <strain evidence="13 14">Tbo3840</strain>
    </source>
</reference>
<evidence type="ECO:0000256" key="1">
    <source>
        <dbReference type="ARBA" id="ARBA00004389"/>
    </source>
</evidence>
<dbReference type="EC" id="2.4.1.142" evidence="3"/>
<dbReference type="Proteomes" id="UP000244722">
    <property type="component" value="Unassembled WGS sequence"/>
</dbReference>
<evidence type="ECO:0000256" key="6">
    <source>
        <dbReference type="ARBA" id="ARBA00022679"/>
    </source>
</evidence>
<evidence type="ECO:0000256" key="2">
    <source>
        <dbReference type="ARBA" id="ARBA00004922"/>
    </source>
</evidence>
<dbReference type="Gene3D" id="3.40.50.2000">
    <property type="entry name" value="Glycogen Phosphorylase B"/>
    <property type="match status" value="1"/>
</dbReference>
<dbReference type="SUPFAM" id="SSF53756">
    <property type="entry name" value="UDP-Glycosyltransferase/glycogen phosphorylase"/>
    <property type="match status" value="1"/>
</dbReference>
<dbReference type="GO" id="GO:0004578">
    <property type="term" value="F:chitobiosyldiphosphodolichol beta-mannosyltransferase activity"/>
    <property type="evidence" value="ECO:0007669"/>
    <property type="project" value="UniProtKB-EC"/>
</dbReference>
<evidence type="ECO:0000313" key="13">
    <source>
        <dbReference type="EMBL" id="PUU82054.1"/>
    </source>
</evidence>
<feature type="transmembrane region" description="Helical" evidence="12">
    <location>
        <begin position="6"/>
        <end position="26"/>
    </location>
</feature>
<evidence type="ECO:0000256" key="11">
    <source>
        <dbReference type="ARBA" id="ARBA00024899"/>
    </source>
</evidence>
<dbReference type="OrthoDB" id="614844at2759"/>
<dbReference type="AlphaFoldDB" id="A0A2T7A2W2"/>
<comment type="function">
    <text evidence="11">Participates in the formation of the lipid-linked precursor oligosaccharide for N-glycosylation. Involved in assembling the dolichol-pyrophosphate-GlcNAc(2)-Man(5) intermediate on the cytoplasmic surface of the ER.</text>
</comment>
<keyword evidence="8" id="KW-0256">Endoplasmic reticulum</keyword>
<feature type="transmembrane region" description="Helical" evidence="12">
    <location>
        <begin position="117"/>
        <end position="141"/>
    </location>
</feature>
<comment type="caution">
    <text evidence="13">The sequence shown here is derived from an EMBL/GenBank/DDBJ whole genome shotgun (WGS) entry which is preliminary data.</text>
</comment>
<evidence type="ECO:0000256" key="10">
    <source>
        <dbReference type="ARBA" id="ARBA00023136"/>
    </source>
</evidence>
<protein>
    <recommendedName>
        <fullName evidence="4">Chitobiosyldiphosphodolichol beta-mannosyltransferase</fullName>
        <ecNumber evidence="3">2.4.1.142</ecNumber>
    </recommendedName>
</protein>
<dbReference type="STRING" id="42251.A0A2T7A2W2"/>
<dbReference type="Pfam" id="PF13692">
    <property type="entry name" value="Glyco_trans_1_4"/>
    <property type="match status" value="1"/>
</dbReference>
<evidence type="ECO:0000256" key="7">
    <source>
        <dbReference type="ARBA" id="ARBA00022692"/>
    </source>
</evidence>
<comment type="subcellular location">
    <subcellularLocation>
        <location evidence="1">Endoplasmic reticulum membrane</location>
        <topology evidence="1">Single-pass membrane protein</topology>
    </subcellularLocation>
</comment>
<keyword evidence="9 12" id="KW-1133">Transmembrane helix</keyword>